<keyword evidence="4" id="KW-1185">Reference proteome</keyword>
<reference evidence="3 4" key="1">
    <citation type="submission" date="2018-07" db="EMBL/GenBank/DDBJ databases">
        <title>Anaerosacharophilus polymeroproducens gen. nov. sp. nov., an anaerobic bacterium isolated from salt field.</title>
        <authorList>
            <person name="Kim W."/>
            <person name="Yang S.-H."/>
            <person name="Oh J."/>
            <person name="Lee J.-H."/>
            <person name="Kwon K.K."/>
        </authorList>
    </citation>
    <scope>NUCLEOTIDE SEQUENCE [LARGE SCALE GENOMIC DNA]</scope>
    <source>
        <strain evidence="3 4">MCWD5</strain>
    </source>
</reference>
<dbReference type="OrthoDB" id="2033680at2"/>
<organism evidence="3 4">
    <name type="scientific">Anaerosacchariphilus polymeriproducens</name>
    <dbReference type="NCBI Taxonomy" id="1812858"/>
    <lineage>
        <taxon>Bacteria</taxon>
        <taxon>Bacillati</taxon>
        <taxon>Bacillota</taxon>
        <taxon>Clostridia</taxon>
        <taxon>Lachnospirales</taxon>
        <taxon>Lachnospiraceae</taxon>
        <taxon>Anaerosacchariphilus</taxon>
    </lineage>
</organism>
<dbReference type="AlphaFoldDB" id="A0A371B022"/>
<keyword evidence="1" id="KW-0812">Transmembrane</keyword>
<evidence type="ECO:0000313" key="4">
    <source>
        <dbReference type="Proteomes" id="UP000255036"/>
    </source>
</evidence>
<evidence type="ECO:0000313" key="3">
    <source>
        <dbReference type="EMBL" id="RDU25218.1"/>
    </source>
</evidence>
<dbReference type="EMBL" id="QRCT01000003">
    <property type="protein sequence ID" value="RDU25218.1"/>
    <property type="molecule type" value="Genomic_DNA"/>
</dbReference>
<keyword evidence="1" id="KW-0472">Membrane</keyword>
<dbReference type="InterPro" id="IPR017946">
    <property type="entry name" value="PLC-like_Pdiesterase_TIM-brl"/>
</dbReference>
<proteinExistence type="predicted"/>
<dbReference type="SUPFAM" id="SSF51695">
    <property type="entry name" value="PLC-like phosphodiesterases"/>
    <property type="match status" value="1"/>
</dbReference>
<dbReference type="InterPro" id="IPR030395">
    <property type="entry name" value="GP_PDE_dom"/>
</dbReference>
<dbReference type="RefSeq" id="WP_115480204.1">
    <property type="nucleotide sequence ID" value="NZ_QRCT01000003.1"/>
</dbReference>
<dbReference type="Proteomes" id="UP000255036">
    <property type="component" value="Unassembled WGS sequence"/>
</dbReference>
<dbReference type="PANTHER" id="PTHR46211">
    <property type="entry name" value="GLYCEROPHOSPHORYL DIESTER PHOSPHODIESTERASE"/>
    <property type="match status" value="1"/>
</dbReference>
<dbReference type="Pfam" id="PF03009">
    <property type="entry name" value="GDPD"/>
    <property type="match status" value="1"/>
</dbReference>
<dbReference type="PANTHER" id="PTHR46211:SF14">
    <property type="entry name" value="GLYCEROPHOSPHODIESTER PHOSPHODIESTERASE"/>
    <property type="match status" value="1"/>
</dbReference>
<feature type="transmembrane region" description="Helical" evidence="1">
    <location>
        <begin position="7"/>
        <end position="24"/>
    </location>
</feature>
<dbReference type="GO" id="GO:0008081">
    <property type="term" value="F:phosphoric diester hydrolase activity"/>
    <property type="evidence" value="ECO:0007669"/>
    <property type="project" value="InterPro"/>
</dbReference>
<feature type="domain" description="GP-PDE" evidence="2">
    <location>
        <begin position="50"/>
        <end position="268"/>
    </location>
</feature>
<comment type="caution">
    <text evidence="3">The sequence shown here is derived from an EMBL/GenBank/DDBJ whole genome shotgun (WGS) entry which is preliminary data.</text>
</comment>
<evidence type="ECO:0000259" key="2">
    <source>
        <dbReference type="Pfam" id="PF03009"/>
    </source>
</evidence>
<keyword evidence="1" id="KW-1133">Transmembrane helix</keyword>
<accession>A0A371B022</accession>
<protein>
    <recommendedName>
        <fullName evidence="2">GP-PDE domain-containing protein</fullName>
    </recommendedName>
</protein>
<dbReference type="GO" id="GO:0006629">
    <property type="term" value="P:lipid metabolic process"/>
    <property type="evidence" value="ECO:0007669"/>
    <property type="project" value="InterPro"/>
</dbReference>
<sequence>MKKNKKYLYLIVAFVVFIIASLYWNSQPYYQKYHHIAHALGGIDKVEYTNSLEALNLSYNRGIRLMEVDFLYTNDGHLVCRHNWNEEFGDGFSKKNIPDHKTFMESKINGVYTTLDIESIIRFAMEHPDVYFVTDIKSYKFDICEAVELIIDTAEELGFSEIDEQFIIQVYNYEDYEKISERFSFQNFIFSLYRMKDELKNNGINDILDFCMKNEIKVVTLPKKYATREICNQLKVNGIKVFVYTIDSRKTWLKLKLTGVDGIYTNYIYPMKISRWFFQLMSFFDFSKLAIFSS</sequence>
<dbReference type="Gene3D" id="3.20.20.190">
    <property type="entry name" value="Phosphatidylinositol (PI) phosphodiesterase"/>
    <property type="match status" value="1"/>
</dbReference>
<gene>
    <name evidence="3" type="ORF">DWV06_00405</name>
</gene>
<name>A0A371B022_9FIRM</name>
<evidence type="ECO:0000256" key="1">
    <source>
        <dbReference type="SAM" id="Phobius"/>
    </source>
</evidence>